<dbReference type="Proteomes" id="UP000295626">
    <property type="component" value="Unassembled WGS sequence"/>
</dbReference>
<accession>A0ABY2DKR4</accession>
<keyword evidence="3" id="KW-1185">Reference proteome</keyword>
<proteinExistence type="predicted"/>
<sequence length="558" mass="59153">MLGEWSSAGRAGLDGLRRYAWKVLLQSDTAAATAAARHAASDATRIARRCLTAGDPAGAIQALDAGRALVLFAATEFRDVATRLDARGRSDLADRWRAATAVDGPDTVPVQLRREALSALSGPADRDVDAAAGPLDPPSLHEIRAALAALDADALVYLVPATSTGTGYAVIAPVQGPPGFMGLPGLALDGDVDAERYLSALSHRDAVLLHDVEPVPEAGVAGAVDHCRELVMEKAESRLVDSLDALCGWAWRAAIGPLLEYLARRPGSGSGRPPRVVLVPMGGLSRIPWQAARRPDGTYAVQLAAFSQAASARMLCESAARAPVPLAPVGLVVGDPDTAGRGAELAAARVEAYAVHQSFYPGARYVGRRPDGLPSRSGAGTAAQVREWLTSARPGAGAMLHLACHGVIEVDSADATSYLLLADRERLTAEELIGVLAEAPERQVGLVVLAACHTGVSSRGYDEAYSLGTAFLAGGVRSVLSTQWSVPDRATSLLMFMFHHFLMTERRPAWDALRRAQLWMLDPGRRPPEGMPRPLRRQLHQTDPAEIVAWAGFVHWGR</sequence>
<evidence type="ECO:0000313" key="2">
    <source>
        <dbReference type="EMBL" id="TDC01354.1"/>
    </source>
</evidence>
<gene>
    <name evidence="2" type="ORF">E1091_03040</name>
</gene>
<evidence type="ECO:0000259" key="1">
    <source>
        <dbReference type="Pfam" id="PF12770"/>
    </source>
</evidence>
<comment type="caution">
    <text evidence="2">The sequence shown here is derived from an EMBL/GenBank/DDBJ whole genome shotgun (WGS) entry which is preliminary data.</text>
</comment>
<evidence type="ECO:0000313" key="3">
    <source>
        <dbReference type="Proteomes" id="UP000295626"/>
    </source>
</evidence>
<dbReference type="Pfam" id="PF12770">
    <property type="entry name" value="CHAT"/>
    <property type="match status" value="1"/>
</dbReference>
<dbReference type="EMBL" id="SMKE01000054">
    <property type="protein sequence ID" value="TDC01354.1"/>
    <property type="molecule type" value="Genomic_DNA"/>
</dbReference>
<feature type="domain" description="CHAT" evidence="1">
    <location>
        <begin position="246"/>
        <end position="557"/>
    </location>
</feature>
<name>A0ABY2DKR4_9ACTN</name>
<organism evidence="2 3">
    <name type="scientific">Micromonospora fluostatini</name>
    <dbReference type="NCBI Taxonomy" id="1629071"/>
    <lineage>
        <taxon>Bacteria</taxon>
        <taxon>Bacillati</taxon>
        <taxon>Actinomycetota</taxon>
        <taxon>Actinomycetes</taxon>
        <taxon>Micromonosporales</taxon>
        <taxon>Micromonosporaceae</taxon>
        <taxon>Micromonospora</taxon>
    </lineage>
</organism>
<protein>
    <submittedName>
        <fullName evidence="2">CHAT domain-containing protein</fullName>
    </submittedName>
</protein>
<dbReference type="InterPro" id="IPR024983">
    <property type="entry name" value="CHAT_dom"/>
</dbReference>
<reference evidence="2 3" key="1">
    <citation type="submission" date="2019-02" db="EMBL/GenBank/DDBJ databases">
        <title>Draft genome sequences of novel Actinobacteria.</title>
        <authorList>
            <person name="Sahin N."/>
            <person name="Ay H."/>
            <person name="Saygin H."/>
        </authorList>
    </citation>
    <scope>NUCLEOTIDE SEQUENCE [LARGE SCALE GENOMIC DNA]</scope>
    <source>
        <strain evidence="2 3">JCM 30529</strain>
    </source>
</reference>